<protein>
    <submittedName>
        <fullName evidence="1">Uncharacterized protein</fullName>
    </submittedName>
</protein>
<dbReference type="EMBL" id="JAIQCV010000009">
    <property type="protein sequence ID" value="KAH1063365.1"/>
    <property type="molecule type" value="Genomic_DNA"/>
</dbReference>
<sequence>MTLIQNELTLLQAKFNQLDTEIDARLKDFQEGIKNEVPSNYFGQTPTVVTNLISNKGKGILGKSPLGFSLMEQLVVSPIPDLRHTVKLCKQILVR</sequence>
<dbReference type="AlphaFoldDB" id="A0A9D3UW71"/>
<evidence type="ECO:0000313" key="2">
    <source>
        <dbReference type="Proteomes" id="UP000828251"/>
    </source>
</evidence>
<evidence type="ECO:0000313" key="1">
    <source>
        <dbReference type="EMBL" id="KAH1063365.1"/>
    </source>
</evidence>
<accession>A0A9D3UW71</accession>
<organism evidence="1 2">
    <name type="scientific">Gossypium stocksii</name>
    <dbReference type="NCBI Taxonomy" id="47602"/>
    <lineage>
        <taxon>Eukaryota</taxon>
        <taxon>Viridiplantae</taxon>
        <taxon>Streptophyta</taxon>
        <taxon>Embryophyta</taxon>
        <taxon>Tracheophyta</taxon>
        <taxon>Spermatophyta</taxon>
        <taxon>Magnoliopsida</taxon>
        <taxon>eudicotyledons</taxon>
        <taxon>Gunneridae</taxon>
        <taxon>Pentapetalae</taxon>
        <taxon>rosids</taxon>
        <taxon>malvids</taxon>
        <taxon>Malvales</taxon>
        <taxon>Malvaceae</taxon>
        <taxon>Malvoideae</taxon>
        <taxon>Gossypium</taxon>
    </lineage>
</organism>
<proteinExistence type="predicted"/>
<dbReference type="Proteomes" id="UP000828251">
    <property type="component" value="Unassembled WGS sequence"/>
</dbReference>
<reference evidence="1 2" key="1">
    <citation type="journal article" date="2021" name="Plant Biotechnol. J.">
        <title>Multi-omics assisted identification of the key and species-specific regulatory components of drought-tolerant mechanisms in Gossypium stocksii.</title>
        <authorList>
            <person name="Yu D."/>
            <person name="Ke L."/>
            <person name="Zhang D."/>
            <person name="Wu Y."/>
            <person name="Sun Y."/>
            <person name="Mei J."/>
            <person name="Sun J."/>
            <person name="Sun Y."/>
        </authorList>
    </citation>
    <scope>NUCLEOTIDE SEQUENCE [LARGE SCALE GENOMIC DNA]</scope>
    <source>
        <strain evidence="2">cv. E1</strain>
        <tissue evidence="1">Leaf</tissue>
    </source>
</reference>
<comment type="caution">
    <text evidence="1">The sequence shown here is derived from an EMBL/GenBank/DDBJ whole genome shotgun (WGS) entry which is preliminary data.</text>
</comment>
<gene>
    <name evidence="1" type="ORF">J1N35_028352</name>
</gene>
<keyword evidence="2" id="KW-1185">Reference proteome</keyword>
<name>A0A9D3UW71_9ROSI</name>